<reference evidence="3" key="2">
    <citation type="submission" date="2023-05" db="EMBL/GenBank/DDBJ databases">
        <authorList>
            <consortium name="Lawrence Berkeley National Laboratory"/>
            <person name="Steindorff A."/>
            <person name="Hensen N."/>
            <person name="Bonometti L."/>
            <person name="Westerberg I."/>
            <person name="Brannstrom I.O."/>
            <person name="Guillou S."/>
            <person name="Cros-Aarteil S."/>
            <person name="Calhoun S."/>
            <person name="Haridas S."/>
            <person name="Kuo A."/>
            <person name="Mondo S."/>
            <person name="Pangilinan J."/>
            <person name="Riley R."/>
            <person name="Labutti K."/>
            <person name="Andreopoulos B."/>
            <person name="Lipzen A."/>
            <person name="Chen C."/>
            <person name="Yanf M."/>
            <person name="Daum C."/>
            <person name="Ng V."/>
            <person name="Clum A."/>
            <person name="Ohm R."/>
            <person name="Martin F."/>
            <person name="Silar P."/>
            <person name="Natvig D."/>
            <person name="Lalanne C."/>
            <person name="Gautier V."/>
            <person name="Ament-Velasquez S.L."/>
            <person name="Kruys A."/>
            <person name="Hutchinson M.I."/>
            <person name="Powell A.J."/>
            <person name="Barry K."/>
            <person name="Miller A.N."/>
            <person name="Grigoriev I.V."/>
            <person name="Debuchy R."/>
            <person name="Gladieux P."/>
            <person name="Thoren M.H."/>
            <person name="Johannesson H."/>
        </authorList>
    </citation>
    <scope>NUCLEOTIDE SEQUENCE</scope>
    <source>
        <strain evidence="3">CBS 538.74</strain>
    </source>
</reference>
<evidence type="ECO:0000313" key="3">
    <source>
        <dbReference type="EMBL" id="KAK4150818.1"/>
    </source>
</evidence>
<evidence type="ECO:0000256" key="1">
    <source>
        <dbReference type="SAM" id="SignalP"/>
    </source>
</evidence>
<keyword evidence="1" id="KW-0732">Signal</keyword>
<dbReference type="InterPro" id="IPR029058">
    <property type="entry name" value="AB_hydrolase_fold"/>
</dbReference>
<dbReference type="PANTHER" id="PTHR11559">
    <property type="entry name" value="CARBOXYLESTERASE"/>
    <property type="match status" value="1"/>
</dbReference>
<evidence type="ECO:0000313" key="4">
    <source>
        <dbReference type="Proteomes" id="UP001302745"/>
    </source>
</evidence>
<protein>
    <submittedName>
        <fullName evidence="3">Carboxylesterase family-domain-containing protein</fullName>
    </submittedName>
</protein>
<feature type="signal peptide" evidence="1">
    <location>
        <begin position="1"/>
        <end position="21"/>
    </location>
</feature>
<dbReference type="PROSITE" id="PS00941">
    <property type="entry name" value="CARBOXYLESTERASE_B_2"/>
    <property type="match status" value="1"/>
</dbReference>
<organism evidence="3 4">
    <name type="scientific">Chaetomidium leptoderma</name>
    <dbReference type="NCBI Taxonomy" id="669021"/>
    <lineage>
        <taxon>Eukaryota</taxon>
        <taxon>Fungi</taxon>
        <taxon>Dikarya</taxon>
        <taxon>Ascomycota</taxon>
        <taxon>Pezizomycotina</taxon>
        <taxon>Sordariomycetes</taxon>
        <taxon>Sordariomycetidae</taxon>
        <taxon>Sordariales</taxon>
        <taxon>Chaetomiaceae</taxon>
        <taxon>Chaetomidium</taxon>
    </lineage>
</organism>
<evidence type="ECO:0000259" key="2">
    <source>
        <dbReference type="Pfam" id="PF00135"/>
    </source>
</evidence>
<dbReference type="Pfam" id="PF00135">
    <property type="entry name" value="COesterase"/>
    <property type="match status" value="1"/>
</dbReference>
<dbReference type="InterPro" id="IPR002018">
    <property type="entry name" value="CarbesteraseB"/>
</dbReference>
<dbReference type="EMBL" id="MU857049">
    <property type="protein sequence ID" value="KAK4150818.1"/>
    <property type="molecule type" value="Genomic_DNA"/>
</dbReference>
<comment type="caution">
    <text evidence="3">The sequence shown here is derived from an EMBL/GenBank/DDBJ whole genome shotgun (WGS) entry which is preliminary data.</text>
</comment>
<keyword evidence="4" id="KW-1185">Reference proteome</keyword>
<reference evidence="3" key="1">
    <citation type="journal article" date="2023" name="Mol. Phylogenet. Evol.">
        <title>Genome-scale phylogeny and comparative genomics of the fungal order Sordariales.</title>
        <authorList>
            <person name="Hensen N."/>
            <person name="Bonometti L."/>
            <person name="Westerberg I."/>
            <person name="Brannstrom I.O."/>
            <person name="Guillou S."/>
            <person name="Cros-Aarteil S."/>
            <person name="Calhoun S."/>
            <person name="Haridas S."/>
            <person name="Kuo A."/>
            <person name="Mondo S."/>
            <person name="Pangilinan J."/>
            <person name="Riley R."/>
            <person name="LaButti K."/>
            <person name="Andreopoulos B."/>
            <person name="Lipzen A."/>
            <person name="Chen C."/>
            <person name="Yan M."/>
            <person name="Daum C."/>
            <person name="Ng V."/>
            <person name="Clum A."/>
            <person name="Steindorff A."/>
            <person name="Ohm R.A."/>
            <person name="Martin F."/>
            <person name="Silar P."/>
            <person name="Natvig D.O."/>
            <person name="Lalanne C."/>
            <person name="Gautier V."/>
            <person name="Ament-Velasquez S.L."/>
            <person name="Kruys A."/>
            <person name="Hutchinson M.I."/>
            <person name="Powell A.J."/>
            <person name="Barry K."/>
            <person name="Miller A.N."/>
            <person name="Grigoriev I.V."/>
            <person name="Debuchy R."/>
            <person name="Gladieux P."/>
            <person name="Hiltunen Thoren M."/>
            <person name="Johannesson H."/>
        </authorList>
    </citation>
    <scope>NUCLEOTIDE SEQUENCE</scope>
    <source>
        <strain evidence="3">CBS 538.74</strain>
    </source>
</reference>
<dbReference type="SUPFAM" id="SSF53474">
    <property type="entry name" value="alpha/beta-Hydrolases"/>
    <property type="match status" value="1"/>
</dbReference>
<feature type="domain" description="Carboxylesterase type B" evidence="2">
    <location>
        <begin position="25"/>
        <end position="360"/>
    </location>
</feature>
<gene>
    <name evidence="3" type="ORF">C8A00DRAFT_45872</name>
</gene>
<dbReference type="AlphaFoldDB" id="A0AAN6ZUK1"/>
<sequence length="474" mass="50339">MRVSRGSWILLTSVHFGSATAQLPTVTLRDAVYIGTTTQVASAIAIVNQFLGVPFAATPERFRSAQPRPPGYTEVNATMQPPVYIQQYAQTTAAANSNESEDCLFLNLFAPRDGGCGANKKKRAVILWFYGGALSTGLISSVDGSSLAANEDVIVVASNYRLGVFGFPGNVSGLLPDELNPGFRDQKMALRWIQENIARFSGDPDKVTIFGQSAGAVSVDSQLLSKLGDHPPFRTAILESGGLHTFNRITLGIGVAVTGLGTGNIAGNEAPLLTLARYLNCSTEEAVAYLTAKPAAQVKAAVLSFNLLFAPVDNGGKTSMADSDSARRAGRTARVPVLIGSTFMEGNIFPTEAEESKSLEHAYTVGSSWQIQSPEDTVRLLHSDFQFACTTTYDSNIIAGIGIRNGLASHGSELSFIFGGPGVQSTAANQALSTKIQNLGGEGTRDDAITIIDRSVVDSLCSIFWDAYNPNRPK</sequence>
<dbReference type="InterPro" id="IPR050309">
    <property type="entry name" value="Type-B_Carboxylest/Lipase"/>
</dbReference>
<feature type="chain" id="PRO_5043050082" evidence="1">
    <location>
        <begin position="22"/>
        <end position="474"/>
    </location>
</feature>
<proteinExistence type="predicted"/>
<dbReference type="InterPro" id="IPR019819">
    <property type="entry name" value="Carboxylesterase_B_CS"/>
</dbReference>
<name>A0AAN6ZUK1_9PEZI</name>
<dbReference type="Gene3D" id="3.40.50.1820">
    <property type="entry name" value="alpha/beta hydrolase"/>
    <property type="match status" value="1"/>
</dbReference>
<accession>A0AAN6ZUK1</accession>
<dbReference type="Proteomes" id="UP001302745">
    <property type="component" value="Unassembled WGS sequence"/>
</dbReference>